<comment type="caution">
    <text evidence="2">The sequence shown here is derived from an EMBL/GenBank/DDBJ whole genome shotgun (WGS) entry which is preliminary data.</text>
</comment>
<dbReference type="EMBL" id="RQZF01000002">
    <property type="protein sequence ID" value="RRC95950.1"/>
    <property type="molecule type" value="Genomic_DNA"/>
</dbReference>
<dbReference type="OrthoDB" id="2380563at2"/>
<evidence type="ECO:0000313" key="3">
    <source>
        <dbReference type="Proteomes" id="UP000280444"/>
    </source>
</evidence>
<reference evidence="2 3" key="1">
    <citation type="submission" date="2018-11" db="EMBL/GenBank/DDBJ databases">
        <title>Genomes From Bacteria Associated with the Canine Oral Cavity: a Test Case for Automated Genome-Based Taxonomic Assignment.</title>
        <authorList>
            <person name="Coil D.A."/>
            <person name="Jospin G."/>
            <person name="Darling A.E."/>
            <person name="Wallis C."/>
            <person name="Davis I.J."/>
            <person name="Harris S."/>
            <person name="Eisen J.A."/>
            <person name="Holcombe L.J."/>
            <person name="O'Flynn C."/>
        </authorList>
    </citation>
    <scope>NUCLEOTIDE SEQUENCE [LARGE SCALE GENOMIC DNA]</scope>
    <source>
        <strain evidence="2 3">OH770</strain>
    </source>
</reference>
<dbReference type="Proteomes" id="UP000280444">
    <property type="component" value="Unassembled WGS sequence"/>
</dbReference>
<feature type="transmembrane region" description="Helical" evidence="1">
    <location>
        <begin position="108"/>
        <end position="125"/>
    </location>
</feature>
<gene>
    <name evidence="2" type="ORF">EII11_03635</name>
</gene>
<feature type="transmembrane region" description="Helical" evidence="1">
    <location>
        <begin position="81"/>
        <end position="102"/>
    </location>
</feature>
<dbReference type="AlphaFoldDB" id="A0A3P1SGA2"/>
<dbReference type="RefSeq" id="WP_124868695.1">
    <property type="nucleotide sequence ID" value="NZ_RQZF01000002.1"/>
</dbReference>
<keyword evidence="1" id="KW-0812">Transmembrane</keyword>
<protein>
    <recommendedName>
        <fullName evidence="4">YwiC-like family protein</fullName>
    </recommendedName>
</protein>
<feature type="transmembrane region" description="Helical" evidence="1">
    <location>
        <begin position="132"/>
        <end position="150"/>
    </location>
</feature>
<feature type="transmembrane region" description="Helical" evidence="1">
    <location>
        <begin position="226"/>
        <end position="244"/>
    </location>
</feature>
<dbReference type="Pfam" id="PF14256">
    <property type="entry name" value="YwiC"/>
    <property type="match status" value="1"/>
</dbReference>
<proteinExistence type="predicted"/>
<evidence type="ECO:0008006" key="4">
    <source>
        <dbReference type="Google" id="ProtNLM"/>
    </source>
</evidence>
<sequence>MPHSTSPRTSRLRYLTQHGWLQDQHGAWPMALLPLLLGAFLAGWTEVHLVLFFAWFAGFHFFNAATLFLKGRRSARIRTRLFPALIFWAVTAALLGIVLIVWHPQLLTWIPAFAPLVAIAFIEAWRRQERSMPARVSTILASSLMLPLAYWLGVDTPSLTTLVDAHWTPIWVTTGILAAYFIGTVPYVRSLIRGKNDHRWVWAATAWHVCCIFVLMGAAAYALTSWWMVALWFMLAARCLLVPLLQRRGTEIRPALIGMSEFVATAVLTALLLISL</sequence>
<keyword evidence="1" id="KW-0472">Membrane</keyword>
<feature type="transmembrane region" description="Helical" evidence="1">
    <location>
        <begin position="256"/>
        <end position="274"/>
    </location>
</feature>
<feature type="transmembrane region" description="Helical" evidence="1">
    <location>
        <begin position="200"/>
        <end position="220"/>
    </location>
</feature>
<keyword evidence="3" id="KW-1185">Reference proteome</keyword>
<evidence type="ECO:0000256" key="1">
    <source>
        <dbReference type="SAM" id="Phobius"/>
    </source>
</evidence>
<keyword evidence="1" id="KW-1133">Transmembrane helix</keyword>
<organism evidence="2 3">
    <name type="scientific">Schaalia canis</name>
    <dbReference type="NCBI Taxonomy" id="100469"/>
    <lineage>
        <taxon>Bacteria</taxon>
        <taxon>Bacillati</taxon>
        <taxon>Actinomycetota</taxon>
        <taxon>Actinomycetes</taxon>
        <taxon>Actinomycetales</taxon>
        <taxon>Actinomycetaceae</taxon>
        <taxon>Schaalia</taxon>
    </lineage>
</organism>
<dbReference type="InterPro" id="IPR025576">
    <property type="entry name" value="YwiC"/>
</dbReference>
<name>A0A3P1SGA2_9ACTO</name>
<feature type="transmembrane region" description="Helical" evidence="1">
    <location>
        <begin position="170"/>
        <end position="188"/>
    </location>
</feature>
<evidence type="ECO:0000313" key="2">
    <source>
        <dbReference type="EMBL" id="RRC95950.1"/>
    </source>
</evidence>
<accession>A0A3P1SGA2</accession>
<feature type="transmembrane region" description="Helical" evidence="1">
    <location>
        <begin position="50"/>
        <end position="69"/>
    </location>
</feature>